<feature type="compositionally biased region" description="Acidic residues" evidence="1">
    <location>
        <begin position="295"/>
        <end position="307"/>
    </location>
</feature>
<dbReference type="Proteomes" id="UP001530400">
    <property type="component" value="Unassembled WGS sequence"/>
</dbReference>
<organism evidence="3 4">
    <name type="scientific">Cyclotella atomus</name>
    <dbReference type="NCBI Taxonomy" id="382360"/>
    <lineage>
        <taxon>Eukaryota</taxon>
        <taxon>Sar</taxon>
        <taxon>Stramenopiles</taxon>
        <taxon>Ochrophyta</taxon>
        <taxon>Bacillariophyta</taxon>
        <taxon>Coscinodiscophyceae</taxon>
        <taxon>Thalassiosirophycidae</taxon>
        <taxon>Stephanodiscales</taxon>
        <taxon>Stephanodiscaceae</taxon>
        <taxon>Cyclotella</taxon>
    </lineage>
</organism>
<keyword evidence="4" id="KW-1185">Reference proteome</keyword>
<sequence length="873" mass="97139">MPKSKKKAPKTKPAADSDDIKDERFIAAATRPQFKSGRKIRKDEDDSDDDADLHAKKSSKTKAFEETFGESLTAAIQSDSRFAEALTNQEKFGCVPLMDKYGRKTKKKKSKQLDDVDKDDDVSNRESKGDIIEQDEPQNIDMKSRIAYLNALSRGEISGSSSDDDSSDESSVDKDANDQDSDDDSSGSIDVHGKAGVFDPSFKQLSGDANSDEEGVELTDSPTPYLAILNLDWTNIRAVDIYAMLQSFCPPGTLKKVEVYPSDFGNAQMEKERVQGPSGLWKKPKKSKQIRNDDSETDDTSSDSEESEGQHDKLMEEQSNESAATDESEEEEEDMSEDDDVEDILNLNEATAKLYSHFPPQSEVTKNSRGGGDNSDEEGFDREKLRAYEASKLRYYFAIATFSSSGAAEKVYTDVDGMEMEHSAAEIDIRALPADDYEDTIEGRELRDECDHLPGKYAPPDTVVAALRQSRVSCSWETGDAERDKKLTRWGMGKDAWSAMAEGDDIKFYLASDNSSAGEGSDSDNDVDAKDRKQTKQKAANMRSLLGLGGSDDDEMIGNDSEADASSDESQSSGNDEPSTKQVTFTPGKGSLEEKIRSKINNAEDETEELTPFQKYLEKRKQKRKERKAAARNKKLDVDEEDNEAPEDDGMYGYDPEFGMAKFSDEDSDDEAGDRARFEEDAGDDDFFLEDKNANKKKAKRDKRLEKKHEPEPKAGRASTKEELELLIAGDDDEEHVKDYDMRGLAKLERHAGKKLKGKRKRQMETLAANVSGQEFQIDTSDDRFAALLDGADDRFGIDRTNPMYKETGAMKTLLEEQTKRRKNRGKKQDSAVTSQPSKEADTKITGDVWIDKSGGAMALSSLVKSLQQKVKN</sequence>
<dbReference type="InterPro" id="IPR039754">
    <property type="entry name" value="Esf1"/>
</dbReference>
<feature type="compositionally biased region" description="Acidic residues" evidence="1">
    <location>
        <begin position="551"/>
        <end position="567"/>
    </location>
</feature>
<evidence type="ECO:0000313" key="4">
    <source>
        <dbReference type="Proteomes" id="UP001530400"/>
    </source>
</evidence>
<feature type="compositionally biased region" description="Basic residues" evidence="1">
    <location>
        <begin position="618"/>
        <end position="633"/>
    </location>
</feature>
<evidence type="ECO:0000259" key="2">
    <source>
        <dbReference type="Pfam" id="PF25121"/>
    </source>
</evidence>
<dbReference type="PANTHER" id="PTHR12202:SF0">
    <property type="entry name" value="ESF1 HOMOLOG"/>
    <property type="match status" value="1"/>
</dbReference>
<dbReference type="AlphaFoldDB" id="A0ABD3PVX8"/>
<feature type="domain" description="ESF1 RRM" evidence="2">
    <location>
        <begin position="369"/>
        <end position="435"/>
    </location>
</feature>
<dbReference type="Pfam" id="PF25121">
    <property type="entry name" value="RRM_ESF1"/>
    <property type="match status" value="2"/>
</dbReference>
<feature type="compositionally biased region" description="Acidic residues" evidence="1">
    <location>
        <begin position="324"/>
        <end position="343"/>
    </location>
</feature>
<feature type="compositionally biased region" description="Acidic residues" evidence="1">
    <location>
        <begin position="638"/>
        <end position="650"/>
    </location>
</feature>
<comment type="caution">
    <text evidence="3">The sequence shown here is derived from an EMBL/GenBank/DDBJ whole genome shotgun (WGS) entry which is preliminary data.</text>
</comment>
<feature type="compositionally biased region" description="Basic and acidic residues" evidence="1">
    <location>
        <begin position="703"/>
        <end position="722"/>
    </location>
</feature>
<feature type="region of interest" description="Disordered" evidence="1">
    <location>
        <begin position="268"/>
        <end position="382"/>
    </location>
</feature>
<reference evidence="3 4" key="1">
    <citation type="submission" date="2024-10" db="EMBL/GenBank/DDBJ databases">
        <title>Updated reference genomes for cyclostephanoid diatoms.</title>
        <authorList>
            <person name="Roberts W.R."/>
            <person name="Alverson A.J."/>
        </authorList>
    </citation>
    <scope>NUCLEOTIDE SEQUENCE [LARGE SCALE GENOMIC DNA]</scope>
    <source>
        <strain evidence="3 4">AJA010-31</strain>
    </source>
</reference>
<gene>
    <name evidence="3" type="ORF">ACHAWO_005015</name>
</gene>
<evidence type="ECO:0000256" key="1">
    <source>
        <dbReference type="SAM" id="MobiDB-lite"/>
    </source>
</evidence>
<feature type="compositionally biased region" description="Basic and acidic residues" evidence="1">
    <location>
        <begin position="111"/>
        <end position="131"/>
    </location>
</feature>
<feature type="region of interest" description="Disordered" evidence="1">
    <location>
        <begin position="512"/>
        <end position="722"/>
    </location>
</feature>
<feature type="region of interest" description="Disordered" evidence="1">
    <location>
        <begin position="816"/>
        <end position="847"/>
    </location>
</feature>
<dbReference type="PANTHER" id="PTHR12202">
    <property type="entry name" value="ESF1 HOMOLOG"/>
    <property type="match status" value="1"/>
</dbReference>
<feature type="compositionally biased region" description="Basic residues" evidence="1">
    <location>
        <begin position="1"/>
        <end position="10"/>
    </location>
</feature>
<name>A0ABD3PVX8_9STRA</name>
<feature type="domain" description="ESF1 RRM" evidence="2">
    <location>
        <begin position="225"/>
        <end position="318"/>
    </location>
</feature>
<proteinExistence type="predicted"/>
<feature type="region of interest" description="Disordered" evidence="1">
    <location>
        <begin position="97"/>
        <end position="222"/>
    </location>
</feature>
<dbReference type="EMBL" id="JALLPJ020000466">
    <property type="protein sequence ID" value="KAL3791391.1"/>
    <property type="molecule type" value="Genomic_DNA"/>
</dbReference>
<feature type="region of interest" description="Disordered" evidence="1">
    <location>
        <begin position="1"/>
        <end position="62"/>
    </location>
</feature>
<protein>
    <recommendedName>
        <fullName evidence="2">ESF1 RRM domain-containing protein</fullName>
    </recommendedName>
</protein>
<dbReference type="InterPro" id="IPR056750">
    <property type="entry name" value="RRM_ESF1"/>
</dbReference>
<accession>A0ABD3PVX8</accession>
<evidence type="ECO:0000313" key="3">
    <source>
        <dbReference type="EMBL" id="KAL3791391.1"/>
    </source>
</evidence>